<keyword evidence="3" id="KW-1185">Reference proteome</keyword>
<protein>
    <submittedName>
        <fullName evidence="2">Metallophosphoesterase</fullName>
    </submittedName>
</protein>
<reference evidence="2 3" key="1">
    <citation type="submission" date="2020-10" db="EMBL/GenBank/DDBJ databases">
        <title>ChiBAC.</title>
        <authorList>
            <person name="Zenner C."/>
            <person name="Hitch T.C.A."/>
            <person name="Clavel T."/>
        </authorList>
    </citation>
    <scope>NUCLEOTIDE SEQUENCE [LARGE SCALE GENOMIC DNA]</scope>
    <source>
        <strain evidence="2 3">DSM 108991</strain>
    </source>
</reference>
<comment type="caution">
    <text evidence="2">The sequence shown here is derived from an EMBL/GenBank/DDBJ whole genome shotgun (WGS) entry which is preliminary data.</text>
</comment>
<dbReference type="InterPro" id="IPR050126">
    <property type="entry name" value="Ap4A_hydrolase"/>
</dbReference>
<organism evidence="2 3">
    <name type="scientific">Claveliimonas monacensis</name>
    <dbReference type="NCBI Taxonomy" id="2779351"/>
    <lineage>
        <taxon>Bacteria</taxon>
        <taxon>Bacillati</taxon>
        <taxon>Bacillota</taxon>
        <taxon>Clostridia</taxon>
        <taxon>Lachnospirales</taxon>
        <taxon>Lachnospiraceae</taxon>
        <taxon>Claveliimonas</taxon>
    </lineage>
</organism>
<gene>
    <name evidence="2" type="ORF">INF30_04285</name>
</gene>
<dbReference type="InterPro" id="IPR004843">
    <property type="entry name" value="Calcineurin-like_PHP"/>
</dbReference>
<name>A0ABR9RHP9_9FIRM</name>
<evidence type="ECO:0000313" key="2">
    <source>
        <dbReference type="EMBL" id="MBE5062481.1"/>
    </source>
</evidence>
<dbReference type="PANTHER" id="PTHR42850:SF4">
    <property type="entry name" value="ZINC-DEPENDENT ENDOPOLYPHOSPHATASE"/>
    <property type="match status" value="1"/>
</dbReference>
<dbReference type="RefSeq" id="WP_076780668.1">
    <property type="nucleotide sequence ID" value="NZ_JADCKL010000002.1"/>
</dbReference>
<dbReference type="Pfam" id="PF00149">
    <property type="entry name" value="Metallophos"/>
    <property type="match status" value="1"/>
</dbReference>
<evidence type="ECO:0000259" key="1">
    <source>
        <dbReference type="Pfam" id="PF00149"/>
    </source>
</evidence>
<dbReference type="Gene3D" id="3.60.21.10">
    <property type="match status" value="1"/>
</dbReference>
<evidence type="ECO:0000313" key="3">
    <source>
        <dbReference type="Proteomes" id="UP000758652"/>
    </source>
</evidence>
<dbReference type="PANTHER" id="PTHR42850">
    <property type="entry name" value="METALLOPHOSPHOESTERASE"/>
    <property type="match status" value="1"/>
</dbReference>
<dbReference type="EMBL" id="JADCKL010000002">
    <property type="protein sequence ID" value="MBE5062481.1"/>
    <property type="molecule type" value="Genomic_DNA"/>
</dbReference>
<dbReference type="SUPFAM" id="SSF56300">
    <property type="entry name" value="Metallo-dependent phosphatases"/>
    <property type="match status" value="1"/>
</dbReference>
<sequence length="233" mass="26766">MQYVMSDIHGDLAHFRRMLKKIGFLPPDKLYILGDVLDKGCEHLRMLAFVRENPNMLLIKGNHEYLCERYLAGTVSGELWDKCGGGGTRREVDLLSREEKEELLDYLRGLPVYWKVEAAGQEYFLTHSGYHADFPVLCPDKIRVDIEASVRAAVESDQERYLFSDDIHYIPAGLCFDKKIIVGHYPTIFLEDYHQANIFHGKKYIDIDTGNECREEGGCLACLCLDSGREFYV</sequence>
<dbReference type="InterPro" id="IPR029052">
    <property type="entry name" value="Metallo-depent_PP-like"/>
</dbReference>
<proteinExistence type="predicted"/>
<accession>A0ABR9RHP9</accession>
<dbReference type="Proteomes" id="UP000758652">
    <property type="component" value="Unassembled WGS sequence"/>
</dbReference>
<feature type="domain" description="Calcineurin-like phosphoesterase" evidence="1">
    <location>
        <begin position="4"/>
        <end position="188"/>
    </location>
</feature>